<proteinExistence type="predicted"/>
<dbReference type="Proteomes" id="UP001283361">
    <property type="component" value="Unassembled WGS sequence"/>
</dbReference>
<dbReference type="AlphaFoldDB" id="A0AAE0ZQ62"/>
<sequence length="700" mass="79649">MVASASPIPLIDLARMAEEQLRDPKVAELRKQPGALKLKEVNLDGCILLCDVSTSRPPPIVPPLWTKTIFEAIHNLSHPGHKPTTRAISARYVWPGLKREVKIMSNGMVERFHRSLKAALKARLLGPGWMDELPIVLLGIRSTWKEDLDAAPALLTYGTNLRIPGDFFPSNSAERISPGSTFVRDIQDNFRKLSPLSPVHHGTTKNYLPRDLMSAEQVYVRHDAHRGPLVRPYDGPFKVLYRSDKHFDILRNNKSTRVSIDRLKPVYSTDPKFPPPAVHPHYQAPRVDDNSRSETVSDKTAKASILEAAQRKGDSRLTGLLQNFCLIAKEGRYHASCRREYTKKYYTPLDTELPKNLTAHEKATQWIKDYIEETIIAQSQVERVTMLRERYLNYQQSNYLEAYNPDYKTYKLKAKIQKEFGDRIKFWQPGFRGELVYSAVLPKGSAVETAFEMAASDQKQLEEAAILLRRHIIDASKNSELPWPPTAEDLQSETVKPPNILLSFLGHLLTKNTQKTVKQQRLIRSIAEDICYCVSSGHWKMPKHILQGVSVRHLTGSSQLIHILNRFGHTISYSAILEIETAICDSITDNDHLLPRQIRTDNNLVTHFCWDNFDLAEETLTGADTTHTTHGIVIQEVSGTPESEVTDERETLGCQTETDKATSVIQKKRRSIAYKPKDLPPCFLKQKTVTYFESYLRMEK</sequence>
<feature type="region of interest" description="Disordered" evidence="1">
    <location>
        <begin position="269"/>
        <end position="299"/>
    </location>
</feature>
<keyword evidence="4" id="KW-1185">Reference proteome</keyword>
<accession>A0AAE0ZQ62</accession>
<evidence type="ECO:0000259" key="2">
    <source>
        <dbReference type="Pfam" id="PF17921"/>
    </source>
</evidence>
<comment type="caution">
    <text evidence="3">The sequence shown here is derived from an EMBL/GenBank/DDBJ whole genome shotgun (WGS) entry which is preliminary data.</text>
</comment>
<dbReference type="Gene3D" id="3.30.420.10">
    <property type="entry name" value="Ribonuclease H-like superfamily/Ribonuclease H"/>
    <property type="match status" value="1"/>
</dbReference>
<name>A0AAE0ZQ62_9GAST</name>
<dbReference type="Gene3D" id="1.10.340.70">
    <property type="match status" value="1"/>
</dbReference>
<protein>
    <recommendedName>
        <fullName evidence="2">Integrase zinc-binding domain-containing protein</fullName>
    </recommendedName>
</protein>
<dbReference type="Pfam" id="PF17921">
    <property type="entry name" value="Integrase_H2C2"/>
    <property type="match status" value="1"/>
</dbReference>
<evidence type="ECO:0000313" key="3">
    <source>
        <dbReference type="EMBL" id="KAK3773544.1"/>
    </source>
</evidence>
<reference evidence="3" key="1">
    <citation type="journal article" date="2023" name="G3 (Bethesda)">
        <title>A reference genome for the long-term kleptoplast-retaining sea slug Elysia crispata morphotype clarki.</title>
        <authorList>
            <person name="Eastman K.E."/>
            <person name="Pendleton A.L."/>
            <person name="Shaikh M.A."/>
            <person name="Suttiyut T."/>
            <person name="Ogas R."/>
            <person name="Tomko P."/>
            <person name="Gavelis G."/>
            <person name="Widhalm J.R."/>
            <person name="Wisecaver J.H."/>
        </authorList>
    </citation>
    <scope>NUCLEOTIDE SEQUENCE</scope>
    <source>
        <strain evidence="3">ECLA1</strain>
    </source>
</reference>
<dbReference type="PANTHER" id="PTHR38681:SF1">
    <property type="entry name" value="RETROVIRUS-RELATED POL POLYPROTEIN FROM TRANSPOSON 412-LIKE PROTEIN"/>
    <property type="match status" value="1"/>
</dbReference>
<organism evidence="3 4">
    <name type="scientific">Elysia crispata</name>
    <name type="common">lettuce slug</name>
    <dbReference type="NCBI Taxonomy" id="231223"/>
    <lineage>
        <taxon>Eukaryota</taxon>
        <taxon>Metazoa</taxon>
        <taxon>Spiralia</taxon>
        <taxon>Lophotrochozoa</taxon>
        <taxon>Mollusca</taxon>
        <taxon>Gastropoda</taxon>
        <taxon>Heterobranchia</taxon>
        <taxon>Euthyneura</taxon>
        <taxon>Panpulmonata</taxon>
        <taxon>Sacoglossa</taxon>
        <taxon>Placobranchoidea</taxon>
        <taxon>Plakobranchidae</taxon>
        <taxon>Elysia</taxon>
    </lineage>
</organism>
<dbReference type="InterPro" id="IPR036397">
    <property type="entry name" value="RNaseH_sf"/>
</dbReference>
<feature type="compositionally biased region" description="Basic and acidic residues" evidence="1">
    <location>
        <begin position="286"/>
        <end position="299"/>
    </location>
</feature>
<dbReference type="GO" id="GO:0003676">
    <property type="term" value="F:nucleic acid binding"/>
    <property type="evidence" value="ECO:0007669"/>
    <property type="project" value="InterPro"/>
</dbReference>
<evidence type="ECO:0000313" key="4">
    <source>
        <dbReference type="Proteomes" id="UP001283361"/>
    </source>
</evidence>
<feature type="domain" description="Integrase zinc-binding" evidence="2">
    <location>
        <begin position="61"/>
        <end position="102"/>
    </location>
</feature>
<dbReference type="EMBL" id="JAWDGP010003531">
    <property type="protein sequence ID" value="KAK3773544.1"/>
    <property type="molecule type" value="Genomic_DNA"/>
</dbReference>
<gene>
    <name evidence="3" type="ORF">RRG08_022256</name>
</gene>
<dbReference type="InterPro" id="IPR041588">
    <property type="entry name" value="Integrase_H2C2"/>
</dbReference>
<evidence type="ECO:0000256" key="1">
    <source>
        <dbReference type="SAM" id="MobiDB-lite"/>
    </source>
</evidence>
<dbReference type="PANTHER" id="PTHR38681">
    <property type="entry name" value="RETROVIRUS-RELATED POL POLYPROTEIN FROM TRANSPOSON 412-LIKE PROTEIN-RELATED"/>
    <property type="match status" value="1"/>
</dbReference>